<feature type="compositionally biased region" description="Basic residues" evidence="1">
    <location>
        <begin position="438"/>
        <end position="447"/>
    </location>
</feature>
<feature type="region of interest" description="Disordered" evidence="1">
    <location>
        <begin position="315"/>
        <end position="447"/>
    </location>
</feature>
<dbReference type="Proteomes" id="UP000823405">
    <property type="component" value="Unassembled WGS sequence"/>
</dbReference>
<proteinExistence type="predicted"/>
<protein>
    <submittedName>
        <fullName evidence="2">Uncharacterized protein</fullName>
    </submittedName>
</protein>
<comment type="caution">
    <text evidence="2">The sequence shown here is derived from an EMBL/GenBank/DDBJ whole genome shotgun (WGS) entry which is preliminary data.</text>
</comment>
<name>A0A9P6RFC6_9FUNG</name>
<feature type="region of interest" description="Disordered" evidence="1">
    <location>
        <begin position="1"/>
        <end position="102"/>
    </location>
</feature>
<feature type="compositionally biased region" description="Low complexity" evidence="1">
    <location>
        <begin position="391"/>
        <end position="410"/>
    </location>
</feature>
<gene>
    <name evidence="2" type="ORF">BGZ97_006606</name>
</gene>
<feature type="compositionally biased region" description="Low complexity" evidence="1">
    <location>
        <begin position="229"/>
        <end position="250"/>
    </location>
</feature>
<reference evidence="2" key="1">
    <citation type="journal article" date="2020" name="Fungal Divers.">
        <title>Resolving the Mortierellaceae phylogeny through synthesis of multi-gene phylogenetics and phylogenomics.</title>
        <authorList>
            <person name="Vandepol N."/>
            <person name="Liber J."/>
            <person name="Desiro A."/>
            <person name="Na H."/>
            <person name="Kennedy M."/>
            <person name="Barry K."/>
            <person name="Grigoriev I.V."/>
            <person name="Miller A.N."/>
            <person name="O'Donnell K."/>
            <person name="Stajich J.E."/>
            <person name="Bonito G."/>
        </authorList>
    </citation>
    <scope>NUCLEOTIDE SEQUENCE</scope>
    <source>
        <strain evidence="2">NVP60</strain>
    </source>
</reference>
<keyword evidence="3" id="KW-1185">Reference proteome</keyword>
<dbReference type="EMBL" id="JAAAIN010000293">
    <property type="protein sequence ID" value="KAG0316599.1"/>
    <property type="molecule type" value="Genomic_DNA"/>
</dbReference>
<feature type="compositionally biased region" description="Polar residues" evidence="1">
    <location>
        <begin position="357"/>
        <end position="374"/>
    </location>
</feature>
<evidence type="ECO:0000313" key="3">
    <source>
        <dbReference type="Proteomes" id="UP000823405"/>
    </source>
</evidence>
<dbReference type="OrthoDB" id="5582002at2759"/>
<feature type="region of interest" description="Disordered" evidence="1">
    <location>
        <begin position="224"/>
        <end position="294"/>
    </location>
</feature>
<organism evidence="2 3">
    <name type="scientific">Linnemannia gamsii</name>
    <dbReference type="NCBI Taxonomy" id="64522"/>
    <lineage>
        <taxon>Eukaryota</taxon>
        <taxon>Fungi</taxon>
        <taxon>Fungi incertae sedis</taxon>
        <taxon>Mucoromycota</taxon>
        <taxon>Mortierellomycotina</taxon>
        <taxon>Mortierellomycetes</taxon>
        <taxon>Mortierellales</taxon>
        <taxon>Mortierellaceae</taxon>
        <taxon>Linnemannia</taxon>
    </lineage>
</organism>
<feature type="compositionally biased region" description="Low complexity" evidence="1">
    <location>
        <begin position="270"/>
        <end position="289"/>
    </location>
</feature>
<dbReference type="AlphaFoldDB" id="A0A9P6RFC6"/>
<evidence type="ECO:0000256" key="1">
    <source>
        <dbReference type="SAM" id="MobiDB-lite"/>
    </source>
</evidence>
<feature type="non-terminal residue" evidence="2">
    <location>
        <position position="1"/>
    </location>
</feature>
<accession>A0A9P6RFC6</accession>
<feature type="compositionally biased region" description="Polar residues" evidence="1">
    <location>
        <begin position="316"/>
        <end position="337"/>
    </location>
</feature>
<evidence type="ECO:0000313" key="2">
    <source>
        <dbReference type="EMBL" id="KAG0316599.1"/>
    </source>
</evidence>
<sequence>MTPTAGAGLAISPRSEHSASFPSLPKPASTAGGLFPYGKGGHRGSITRRMPSNELSLYDPYRSRQPGMSANRVKSEYQAQSPKRDSPATFPQHPRPYYSGHGSNEELHNLHIQLLDGGSLKDEQTFAMMHPPPSIGQREDHYRHSPTLIASQTLAASYTGRPESPFHPYLPYQPYSNQQQLPSPIIADAYRSSGSMSSPGLGPYLSHYGAHEERSEYKADPYRSAYSQSTSNNHHNNNSNSAAAATAAASLHSPYLSSGGGSPNMHEDFSSSFESRFSGHSSQPNSSNSLRYPMRDLAGQDSNQALSASYYEHGRNQLQQQSKKAIPTATSSENGGTRSDPDLPTAVGSPFGKHTRQSTNQHPSQPSKTDSSGTKKAKTVEEEEDDDILQKLGVLSAGSSASKSGGTRSGLTQASDRSRRKGQWTSDSEEEGRAKAGGGRRRRGGSGRQRRYAQGRCCCCSTRACIVITLSFLVCLSLTLFFAIPRTPVFTYESVLSDGPVQTTKDGIEEPFTIQLLVDSTANYLPIRVNSLDLTIWLQTGAIKIADNANLLSGFVIQPRLEEVVSIPMRLQYRSMKKGNAPDVILDDLIEACTPTSTSPTSSSPKLPNNQPLGFDVVVAGKLHVWGLSWVWKPQFSFVVESLPCPINAASLPAGNPSSSSGVVTIPPATAFVAGVTAVVPSMTLDPSQPTTTTIAHAS</sequence>